<reference evidence="8 9" key="1">
    <citation type="submission" date="2021-06" db="EMBL/GenBank/DDBJ databases">
        <title>Description of novel taxa of the family Lachnospiraceae.</title>
        <authorList>
            <person name="Chaplin A.V."/>
            <person name="Sokolova S.R."/>
            <person name="Pikina A.P."/>
            <person name="Korzhanova M."/>
            <person name="Belova V."/>
            <person name="Korostin D."/>
            <person name="Efimov B.A."/>
        </authorList>
    </citation>
    <scope>NUCLEOTIDE SEQUENCE [LARGE SCALE GENOMIC DNA]</scope>
    <source>
        <strain evidence="8 9">ASD4241</strain>
    </source>
</reference>
<gene>
    <name evidence="8" type="ORF">KTH90_12370</name>
</gene>
<dbReference type="RefSeq" id="WP_238726886.1">
    <property type="nucleotide sequence ID" value="NZ_JAHQCX010000007.1"/>
</dbReference>
<name>A0ABS6K8G4_9FIRM</name>
<sequence>MKRILVMICVLAMVFSLTACGGNTKTDGTADSSSTAGTDNSSQTPDAKDTDAGTGEAIRFAVCGPMTGDSAEQGLLQMNGCQMAVDEINAAGGVNGRQLDMVCYDDQASPNQAVIVAEKIAADPTIEFVISHINSGCTIAAQDVYIDAGLTVLAPVNTLDELSGYGWENFMRICLSDGASAKMLVDAMMEMGAQKPAVFYANTANDLSACNIISDYLGEKYGIADVIKETFNPETDRDYSSQVEKFRAAGVDCIILCCEYTPAALLMTQCHEKDYRPQTGGLACNNPEIISLGGEDVEGLLTVTGFDCTNPDEKIQEFIGKYRELYNTDPNDCSSRGYDTIYCVADAYKNGAAKENLAEWMLEKTDYQGVTCDIRFDGNCDNQAAITYILQIQSGAFTLLEQ</sequence>
<proteinExistence type="inferred from homology"/>
<dbReference type="InterPro" id="IPR000709">
    <property type="entry name" value="Leu_Ile_Val-bd"/>
</dbReference>
<dbReference type="InterPro" id="IPR028081">
    <property type="entry name" value="Leu-bd"/>
</dbReference>
<dbReference type="PANTHER" id="PTHR30483">
    <property type="entry name" value="LEUCINE-SPECIFIC-BINDING PROTEIN"/>
    <property type="match status" value="1"/>
</dbReference>
<organism evidence="8 9">
    <name type="scientific">Diplocloster modestus</name>
    <dbReference type="NCBI Taxonomy" id="2850322"/>
    <lineage>
        <taxon>Bacteria</taxon>
        <taxon>Bacillati</taxon>
        <taxon>Bacillota</taxon>
        <taxon>Clostridia</taxon>
        <taxon>Lachnospirales</taxon>
        <taxon>Lachnospiraceae</taxon>
        <taxon>Diplocloster</taxon>
    </lineage>
</organism>
<dbReference type="Pfam" id="PF13458">
    <property type="entry name" value="Peripla_BP_6"/>
    <property type="match status" value="1"/>
</dbReference>
<evidence type="ECO:0000256" key="4">
    <source>
        <dbReference type="ARBA" id="ARBA00022970"/>
    </source>
</evidence>
<evidence type="ECO:0000313" key="8">
    <source>
        <dbReference type="EMBL" id="MBU9726811.1"/>
    </source>
</evidence>
<evidence type="ECO:0000256" key="2">
    <source>
        <dbReference type="ARBA" id="ARBA00022448"/>
    </source>
</evidence>
<dbReference type="InterPro" id="IPR028082">
    <property type="entry name" value="Peripla_BP_I"/>
</dbReference>
<dbReference type="Proteomes" id="UP001314681">
    <property type="component" value="Unassembled WGS sequence"/>
</dbReference>
<feature type="chain" id="PRO_5045285437" evidence="6">
    <location>
        <begin position="22"/>
        <end position="402"/>
    </location>
</feature>
<evidence type="ECO:0000313" key="9">
    <source>
        <dbReference type="Proteomes" id="UP001314681"/>
    </source>
</evidence>
<dbReference type="CDD" id="cd06349">
    <property type="entry name" value="PBP1_ABC_HAAT-like"/>
    <property type="match status" value="1"/>
</dbReference>
<feature type="signal peptide" evidence="6">
    <location>
        <begin position="1"/>
        <end position="21"/>
    </location>
</feature>
<dbReference type="PANTHER" id="PTHR30483:SF6">
    <property type="entry name" value="PERIPLASMIC BINDING PROTEIN OF ABC TRANSPORTER FOR NATURAL AMINO ACIDS"/>
    <property type="match status" value="1"/>
</dbReference>
<dbReference type="PRINTS" id="PR00337">
    <property type="entry name" value="LEUILEVALBP"/>
</dbReference>
<evidence type="ECO:0000256" key="6">
    <source>
        <dbReference type="SAM" id="SignalP"/>
    </source>
</evidence>
<feature type="domain" description="Leucine-binding protein" evidence="7">
    <location>
        <begin position="58"/>
        <end position="385"/>
    </location>
</feature>
<protein>
    <submittedName>
        <fullName evidence="8">ABC transporter substrate-binding protein</fullName>
    </submittedName>
</protein>
<feature type="compositionally biased region" description="Polar residues" evidence="5">
    <location>
        <begin position="26"/>
        <end position="45"/>
    </location>
</feature>
<keyword evidence="9" id="KW-1185">Reference proteome</keyword>
<keyword evidence="2" id="KW-0813">Transport</keyword>
<accession>A0ABS6K8G4</accession>
<evidence type="ECO:0000256" key="5">
    <source>
        <dbReference type="SAM" id="MobiDB-lite"/>
    </source>
</evidence>
<dbReference type="InterPro" id="IPR051010">
    <property type="entry name" value="BCAA_transport"/>
</dbReference>
<dbReference type="EMBL" id="JAHQCX010000007">
    <property type="protein sequence ID" value="MBU9726811.1"/>
    <property type="molecule type" value="Genomic_DNA"/>
</dbReference>
<feature type="region of interest" description="Disordered" evidence="5">
    <location>
        <begin position="26"/>
        <end position="52"/>
    </location>
</feature>
<dbReference type="PROSITE" id="PS51257">
    <property type="entry name" value="PROKAR_LIPOPROTEIN"/>
    <property type="match status" value="1"/>
</dbReference>
<comment type="similarity">
    <text evidence="1">Belongs to the leucine-binding protein family.</text>
</comment>
<dbReference type="SUPFAM" id="SSF53822">
    <property type="entry name" value="Periplasmic binding protein-like I"/>
    <property type="match status" value="1"/>
</dbReference>
<evidence type="ECO:0000256" key="1">
    <source>
        <dbReference type="ARBA" id="ARBA00010062"/>
    </source>
</evidence>
<evidence type="ECO:0000256" key="3">
    <source>
        <dbReference type="ARBA" id="ARBA00022729"/>
    </source>
</evidence>
<evidence type="ECO:0000259" key="7">
    <source>
        <dbReference type="Pfam" id="PF13458"/>
    </source>
</evidence>
<comment type="caution">
    <text evidence="8">The sequence shown here is derived from an EMBL/GenBank/DDBJ whole genome shotgun (WGS) entry which is preliminary data.</text>
</comment>
<keyword evidence="4" id="KW-0029">Amino-acid transport</keyword>
<keyword evidence="3 6" id="KW-0732">Signal</keyword>
<dbReference type="Gene3D" id="3.40.50.2300">
    <property type="match status" value="2"/>
</dbReference>